<name>A0A0C9WPQ9_9AGAR</name>
<evidence type="ECO:0000313" key="2">
    <source>
        <dbReference type="Proteomes" id="UP000054477"/>
    </source>
</evidence>
<protein>
    <submittedName>
        <fullName evidence="1">Uncharacterized protein</fullName>
    </submittedName>
</protein>
<dbReference type="AlphaFoldDB" id="A0A0C9WPQ9"/>
<dbReference type="Proteomes" id="UP000054477">
    <property type="component" value="Unassembled WGS sequence"/>
</dbReference>
<accession>A0A0C9WPQ9</accession>
<keyword evidence="2" id="KW-1185">Reference proteome</keyword>
<sequence length="105" mass="11691">MVEQAESWRRVHRMGSKEFICGGLESNTRIISHRQCTRTSGETTMMSSSEQVQRQADSALRGGLMDAYYVPNNNGGKVRFSSVQRAISLNLELNSRFGSGYSAKP</sequence>
<dbReference type="EMBL" id="KN838873">
    <property type="protein sequence ID" value="KIJ92970.1"/>
    <property type="molecule type" value="Genomic_DNA"/>
</dbReference>
<proteinExistence type="predicted"/>
<gene>
    <name evidence="1" type="ORF">K443DRAFT_13221</name>
</gene>
<evidence type="ECO:0000313" key="1">
    <source>
        <dbReference type="EMBL" id="KIJ92970.1"/>
    </source>
</evidence>
<dbReference type="HOGENOM" id="CLU_2237033_0_0_1"/>
<reference evidence="1 2" key="1">
    <citation type="submission" date="2014-04" db="EMBL/GenBank/DDBJ databases">
        <authorList>
            <consortium name="DOE Joint Genome Institute"/>
            <person name="Kuo A."/>
            <person name="Kohler A."/>
            <person name="Nagy L.G."/>
            <person name="Floudas D."/>
            <person name="Copeland A."/>
            <person name="Barry K.W."/>
            <person name="Cichocki N."/>
            <person name="Veneault-Fourrey C."/>
            <person name="LaButti K."/>
            <person name="Lindquist E.A."/>
            <person name="Lipzen A."/>
            <person name="Lundell T."/>
            <person name="Morin E."/>
            <person name="Murat C."/>
            <person name="Sun H."/>
            <person name="Tunlid A."/>
            <person name="Henrissat B."/>
            <person name="Grigoriev I.V."/>
            <person name="Hibbett D.S."/>
            <person name="Martin F."/>
            <person name="Nordberg H.P."/>
            <person name="Cantor M.N."/>
            <person name="Hua S.X."/>
        </authorList>
    </citation>
    <scope>NUCLEOTIDE SEQUENCE [LARGE SCALE GENOMIC DNA]</scope>
    <source>
        <strain evidence="1 2">LaAM-08-1</strain>
    </source>
</reference>
<organism evidence="1 2">
    <name type="scientific">Laccaria amethystina LaAM-08-1</name>
    <dbReference type="NCBI Taxonomy" id="1095629"/>
    <lineage>
        <taxon>Eukaryota</taxon>
        <taxon>Fungi</taxon>
        <taxon>Dikarya</taxon>
        <taxon>Basidiomycota</taxon>
        <taxon>Agaricomycotina</taxon>
        <taxon>Agaricomycetes</taxon>
        <taxon>Agaricomycetidae</taxon>
        <taxon>Agaricales</taxon>
        <taxon>Agaricineae</taxon>
        <taxon>Hydnangiaceae</taxon>
        <taxon>Laccaria</taxon>
    </lineage>
</organism>
<reference evidence="2" key="2">
    <citation type="submission" date="2015-01" db="EMBL/GenBank/DDBJ databases">
        <title>Evolutionary Origins and Diversification of the Mycorrhizal Mutualists.</title>
        <authorList>
            <consortium name="DOE Joint Genome Institute"/>
            <consortium name="Mycorrhizal Genomics Consortium"/>
            <person name="Kohler A."/>
            <person name="Kuo A."/>
            <person name="Nagy L.G."/>
            <person name="Floudas D."/>
            <person name="Copeland A."/>
            <person name="Barry K.W."/>
            <person name="Cichocki N."/>
            <person name="Veneault-Fourrey C."/>
            <person name="LaButti K."/>
            <person name="Lindquist E.A."/>
            <person name="Lipzen A."/>
            <person name="Lundell T."/>
            <person name="Morin E."/>
            <person name="Murat C."/>
            <person name="Riley R."/>
            <person name="Ohm R."/>
            <person name="Sun H."/>
            <person name="Tunlid A."/>
            <person name="Henrissat B."/>
            <person name="Grigoriev I.V."/>
            <person name="Hibbett D.S."/>
            <person name="Martin F."/>
        </authorList>
    </citation>
    <scope>NUCLEOTIDE SEQUENCE [LARGE SCALE GENOMIC DNA]</scope>
    <source>
        <strain evidence="2">LaAM-08-1</strain>
    </source>
</reference>